<protein>
    <submittedName>
        <fullName evidence="7">CRE-KLF-3 protein</fullName>
    </submittedName>
</protein>
<dbReference type="InterPro" id="IPR013087">
    <property type="entry name" value="Znf_C2H2_type"/>
</dbReference>
<dbReference type="GO" id="GO:0000981">
    <property type="term" value="F:DNA-binding transcription factor activity, RNA polymerase II-specific"/>
    <property type="evidence" value="ECO:0007669"/>
    <property type="project" value="TreeGrafter"/>
</dbReference>
<organism evidence="8">
    <name type="scientific">Caenorhabditis remanei</name>
    <name type="common">Caenorhabditis vulgaris</name>
    <dbReference type="NCBI Taxonomy" id="31234"/>
    <lineage>
        <taxon>Eukaryota</taxon>
        <taxon>Metazoa</taxon>
        <taxon>Ecdysozoa</taxon>
        <taxon>Nematoda</taxon>
        <taxon>Chromadorea</taxon>
        <taxon>Rhabditida</taxon>
        <taxon>Rhabditina</taxon>
        <taxon>Rhabditomorpha</taxon>
        <taxon>Rhabditoidea</taxon>
        <taxon>Rhabditidae</taxon>
        <taxon>Peloderinae</taxon>
        <taxon>Caenorhabditis</taxon>
    </lineage>
</organism>
<evidence type="ECO:0000256" key="4">
    <source>
        <dbReference type="PROSITE-ProRule" id="PRU00042"/>
    </source>
</evidence>
<dbReference type="PANTHER" id="PTHR23235">
    <property type="entry name" value="KRUEPPEL-LIKE TRANSCRIPTION FACTOR"/>
    <property type="match status" value="1"/>
</dbReference>
<evidence type="ECO:0000256" key="5">
    <source>
        <dbReference type="SAM" id="MobiDB-lite"/>
    </source>
</evidence>
<keyword evidence="2 4" id="KW-0863">Zinc-finger</keyword>
<dbReference type="InParanoid" id="E3LQZ8"/>
<dbReference type="SUPFAM" id="SSF57667">
    <property type="entry name" value="beta-beta-alpha zinc fingers"/>
    <property type="match status" value="2"/>
</dbReference>
<dbReference type="Proteomes" id="UP000008281">
    <property type="component" value="Unassembled WGS sequence"/>
</dbReference>
<dbReference type="InterPro" id="IPR036236">
    <property type="entry name" value="Znf_C2H2_sf"/>
</dbReference>
<evidence type="ECO:0000313" key="7">
    <source>
        <dbReference type="EMBL" id="EFP07805.1"/>
    </source>
</evidence>
<evidence type="ECO:0000259" key="6">
    <source>
        <dbReference type="PROSITE" id="PS50157"/>
    </source>
</evidence>
<dbReference type="PROSITE" id="PS50157">
    <property type="entry name" value="ZINC_FINGER_C2H2_2"/>
    <property type="match status" value="3"/>
</dbReference>
<feature type="domain" description="C2H2-type" evidence="6">
    <location>
        <begin position="274"/>
        <end position="303"/>
    </location>
</feature>
<dbReference type="Gene3D" id="3.30.160.60">
    <property type="entry name" value="Classic Zinc Finger"/>
    <property type="match status" value="3"/>
</dbReference>
<proteinExistence type="predicted"/>
<dbReference type="FunFam" id="3.30.160.60:FF:000007">
    <property type="entry name" value="Basic krueppel-like factor 3"/>
    <property type="match status" value="1"/>
</dbReference>
<dbReference type="GO" id="GO:0000978">
    <property type="term" value="F:RNA polymerase II cis-regulatory region sequence-specific DNA binding"/>
    <property type="evidence" value="ECO:0007669"/>
    <property type="project" value="TreeGrafter"/>
</dbReference>
<evidence type="ECO:0000313" key="8">
    <source>
        <dbReference type="Proteomes" id="UP000008281"/>
    </source>
</evidence>
<reference evidence="7" key="1">
    <citation type="submission" date="2007-07" db="EMBL/GenBank/DDBJ databases">
        <title>PCAP assembly of the Caenorhabditis remanei genome.</title>
        <authorList>
            <consortium name="The Caenorhabditis remanei Sequencing Consortium"/>
            <person name="Wilson R.K."/>
        </authorList>
    </citation>
    <scope>NUCLEOTIDE SEQUENCE [LARGE SCALE GENOMIC DNA]</scope>
    <source>
        <strain evidence="7">PB4641</strain>
    </source>
</reference>
<dbReference type="FunCoup" id="E3LQZ8">
    <property type="interactions" value="64"/>
</dbReference>
<evidence type="ECO:0000256" key="3">
    <source>
        <dbReference type="ARBA" id="ARBA00022833"/>
    </source>
</evidence>
<evidence type="ECO:0000256" key="1">
    <source>
        <dbReference type="ARBA" id="ARBA00022723"/>
    </source>
</evidence>
<dbReference type="STRING" id="31234.E3LQZ8"/>
<dbReference type="GO" id="GO:0019216">
    <property type="term" value="P:regulation of lipid metabolic process"/>
    <property type="evidence" value="ECO:0007669"/>
    <property type="project" value="EnsemblMetazoa"/>
</dbReference>
<dbReference type="OMA" id="QFHCSAN"/>
<name>E3LQZ8_CAERE</name>
<feature type="region of interest" description="Disordered" evidence="5">
    <location>
        <begin position="231"/>
        <end position="271"/>
    </location>
</feature>
<evidence type="ECO:0000256" key="2">
    <source>
        <dbReference type="ARBA" id="ARBA00022771"/>
    </source>
</evidence>
<sequence>MHIFAADTGQSEIRILFIRIQSNNIMKTMEPSKIDEDFLQAWADVIDFIKRDSSSQTPPIEGEHSERRAIVSNFEIPVHETRRYAFSPLVTPNLNSAGTIHHRFAPINLPTREPPRMELPPTPHFQAPFSPQPTPVEQVPNYSPPHPPPSYQYHDYYPMTSCYDVATTSYGNPPYYPSEVTAPPTTTEIVYHPLSPPTRKSVTPPSSPETATLGPIASQLPVIRTDIPLHRLPHDELDSTRSSPSSYSTSSGDRSPPRSNRRIKNPQSKQSVVHACTYPGCLKKYSKSSHLKAHERTHSGEKPFVCKWQNCSWKFARSDELTRHMRKHTGDKPFRCSICDRTFARSDHLSLHMKRHSPPHTLHQHKIEQC</sequence>
<dbReference type="GO" id="GO:0008270">
    <property type="term" value="F:zinc ion binding"/>
    <property type="evidence" value="ECO:0007669"/>
    <property type="project" value="UniProtKB-KW"/>
</dbReference>
<dbReference type="HOGENOM" id="CLU_883476_0_0_1"/>
<keyword evidence="3" id="KW-0862">Zinc</keyword>
<accession>E3LQZ8</accession>
<feature type="compositionally biased region" description="Low complexity" evidence="5">
    <location>
        <begin position="240"/>
        <end position="254"/>
    </location>
</feature>
<keyword evidence="1" id="KW-0479">Metal-binding</keyword>
<feature type="domain" description="C2H2-type" evidence="6">
    <location>
        <begin position="334"/>
        <end position="361"/>
    </location>
</feature>
<dbReference type="SMART" id="SM00355">
    <property type="entry name" value="ZnF_C2H2"/>
    <property type="match status" value="3"/>
</dbReference>
<feature type="compositionally biased region" description="Polar residues" evidence="5">
    <location>
        <begin position="198"/>
        <end position="210"/>
    </location>
</feature>
<dbReference type="Pfam" id="PF00096">
    <property type="entry name" value="zf-C2H2"/>
    <property type="match status" value="2"/>
</dbReference>
<dbReference type="EMBL" id="DS268413">
    <property type="protein sequence ID" value="EFP07805.1"/>
    <property type="molecule type" value="Genomic_DNA"/>
</dbReference>
<dbReference type="PROSITE" id="PS00028">
    <property type="entry name" value="ZINC_FINGER_C2H2_1"/>
    <property type="match status" value="3"/>
</dbReference>
<keyword evidence="8" id="KW-1185">Reference proteome</keyword>
<feature type="region of interest" description="Disordered" evidence="5">
    <location>
        <begin position="192"/>
        <end position="219"/>
    </location>
</feature>
<dbReference type="eggNOG" id="KOG1721">
    <property type="taxonomic scope" value="Eukaryota"/>
</dbReference>
<feature type="domain" description="C2H2-type" evidence="6">
    <location>
        <begin position="304"/>
        <end position="333"/>
    </location>
</feature>
<dbReference type="OrthoDB" id="4748970at2759"/>
<gene>
    <name evidence="7" type="primary">Cre-klf-3</name>
    <name evidence="7" type="ORF">CRE_26517</name>
</gene>
<dbReference type="AlphaFoldDB" id="E3LQZ8"/>
<dbReference type="PANTHER" id="PTHR23235:SF166">
    <property type="entry name" value="DENDRITIC ARBOR REDUCTION PROTEIN 1"/>
    <property type="match status" value="1"/>
</dbReference>